<dbReference type="InterPro" id="IPR004384">
    <property type="entry name" value="RNA_MeTrfase_TrmJ/LasT"/>
</dbReference>
<keyword evidence="2" id="KW-0489">Methyltransferase</keyword>
<dbReference type="InterPro" id="IPR001537">
    <property type="entry name" value="SpoU_MeTrfase"/>
</dbReference>
<keyword evidence="3" id="KW-0808">Transferase</keyword>
<keyword evidence="5" id="KW-0732">Signal</keyword>
<keyword evidence="4" id="KW-0949">S-adenosyl-L-methionine</keyword>
<feature type="chain" id="PRO_5042274842" description="tRNA/rRNA methyltransferase SpoU type domain-containing protein" evidence="5">
    <location>
        <begin position="20"/>
        <end position="366"/>
    </location>
</feature>
<sequence length="366" mass="41040">MKFCILLLFIVKIVALANGFQTSGLLHLNNQNLKRSNDSIHEKVPCKSHFVLYERKRLAGLPISPEIDPEDIIIRYMYDGMAISNGRICLLSLEENTSTISGLQICDALRMDGVDLDRFYPAVYESKLSQGGWFPLEKDGVDRGLEFPIPSKNDVEECSNGEQPTNRIDVKLFRRPLQQDDEEVLRKEWLSKTSAYDQGALLAESMSKPSGKLSPELGYFGVGIVNGKTKENVGTLLRSAYQLGVSFLFTVGQRYKTQSADTVKAHTRVPLFEFEDYESFLKFSPRNAKLVAVEMGGTPLKDFKHPQNCIYILGSEDAGLPKSILQSCHEIVSLDCENYSSYNVAVAGSIVLYDRLQKKNDAVQMK</sequence>
<dbReference type="SUPFAM" id="SSF75217">
    <property type="entry name" value="alpha/beta knot"/>
    <property type="match status" value="1"/>
</dbReference>
<evidence type="ECO:0000256" key="2">
    <source>
        <dbReference type="ARBA" id="ARBA00022603"/>
    </source>
</evidence>
<name>A0AAD3D7T5_9STRA</name>
<accession>A0AAD3D7T5</accession>
<protein>
    <recommendedName>
        <fullName evidence="6">tRNA/rRNA methyltransferase SpoU type domain-containing protein</fullName>
    </recommendedName>
</protein>
<comment type="caution">
    <text evidence="7">The sequence shown here is derived from an EMBL/GenBank/DDBJ whole genome shotgun (WGS) entry which is preliminary data.</text>
</comment>
<dbReference type="PANTHER" id="PTHR42786">
    <property type="entry name" value="TRNA/RRNA METHYLTRANSFERASE"/>
    <property type="match status" value="1"/>
</dbReference>
<dbReference type="GO" id="GO:0003723">
    <property type="term" value="F:RNA binding"/>
    <property type="evidence" value="ECO:0007669"/>
    <property type="project" value="InterPro"/>
</dbReference>
<evidence type="ECO:0000313" key="8">
    <source>
        <dbReference type="Proteomes" id="UP001054902"/>
    </source>
</evidence>
<dbReference type="AlphaFoldDB" id="A0AAD3D7T5"/>
<dbReference type="GO" id="GO:0005829">
    <property type="term" value="C:cytosol"/>
    <property type="evidence" value="ECO:0007669"/>
    <property type="project" value="TreeGrafter"/>
</dbReference>
<dbReference type="PANTHER" id="PTHR42786:SF6">
    <property type="entry name" value="TRNA_RRNA METHYLTRANSFERASE SPOU TYPE DOMAIN-CONTAINING PROTEIN"/>
    <property type="match status" value="1"/>
</dbReference>
<evidence type="ECO:0000256" key="5">
    <source>
        <dbReference type="SAM" id="SignalP"/>
    </source>
</evidence>
<dbReference type="GO" id="GO:0002128">
    <property type="term" value="P:tRNA nucleoside ribose methylation"/>
    <property type="evidence" value="ECO:0007669"/>
    <property type="project" value="TreeGrafter"/>
</dbReference>
<evidence type="ECO:0000313" key="7">
    <source>
        <dbReference type="EMBL" id="GFH58120.1"/>
    </source>
</evidence>
<gene>
    <name evidence="7" type="ORF">CTEN210_14596</name>
</gene>
<organism evidence="7 8">
    <name type="scientific">Chaetoceros tenuissimus</name>
    <dbReference type="NCBI Taxonomy" id="426638"/>
    <lineage>
        <taxon>Eukaryota</taxon>
        <taxon>Sar</taxon>
        <taxon>Stramenopiles</taxon>
        <taxon>Ochrophyta</taxon>
        <taxon>Bacillariophyta</taxon>
        <taxon>Coscinodiscophyceae</taxon>
        <taxon>Chaetocerotophycidae</taxon>
        <taxon>Chaetocerotales</taxon>
        <taxon>Chaetocerotaceae</taxon>
        <taxon>Chaetoceros</taxon>
    </lineage>
</organism>
<keyword evidence="8" id="KW-1185">Reference proteome</keyword>
<evidence type="ECO:0000256" key="1">
    <source>
        <dbReference type="ARBA" id="ARBA00007228"/>
    </source>
</evidence>
<reference evidence="7 8" key="1">
    <citation type="journal article" date="2021" name="Sci. Rep.">
        <title>The genome of the diatom Chaetoceros tenuissimus carries an ancient integrated fragment of an extant virus.</title>
        <authorList>
            <person name="Hongo Y."/>
            <person name="Kimura K."/>
            <person name="Takaki Y."/>
            <person name="Yoshida Y."/>
            <person name="Baba S."/>
            <person name="Kobayashi G."/>
            <person name="Nagasaki K."/>
            <person name="Hano T."/>
            <person name="Tomaru Y."/>
        </authorList>
    </citation>
    <scope>NUCLEOTIDE SEQUENCE [LARGE SCALE GENOMIC DNA]</scope>
    <source>
        <strain evidence="7 8">NIES-3715</strain>
    </source>
</reference>
<dbReference type="GO" id="GO:0008173">
    <property type="term" value="F:RNA methyltransferase activity"/>
    <property type="evidence" value="ECO:0007669"/>
    <property type="project" value="InterPro"/>
</dbReference>
<dbReference type="Gene3D" id="3.40.1280.10">
    <property type="match status" value="1"/>
</dbReference>
<comment type="similarity">
    <text evidence="1">Belongs to the class IV-like SAM-binding methyltransferase superfamily. RNA methyltransferase TrmH family.</text>
</comment>
<dbReference type="Proteomes" id="UP001054902">
    <property type="component" value="Unassembled WGS sequence"/>
</dbReference>
<evidence type="ECO:0000259" key="6">
    <source>
        <dbReference type="Pfam" id="PF00588"/>
    </source>
</evidence>
<feature type="domain" description="tRNA/rRNA methyltransferase SpoU type" evidence="6">
    <location>
        <begin position="224"/>
        <end position="353"/>
    </location>
</feature>
<dbReference type="InterPro" id="IPR029028">
    <property type="entry name" value="Alpha/beta_knot_MTases"/>
</dbReference>
<evidence type="ECO:0000256" key="3">
    <source>
        <dbReference type="ARBA" id="ARBA00022679"/>
    </source>
</evidence>
<feature type="signal peptide" evidence="5">
    <location>
        <begin position="1"/>
        <end position="19"/>
    </location>
</feature>
<dbReference type="InterPro" id="IPR029026">
    <property type="entry name" value="tRNA_m1G_MTases_N"/>
</dbReference>
<dbReference type="Pfam" id="PF00588">
    <property type="entry name" value="SpoU_methylase"/>
    <property type="match status" value="1"/>
</dbReference>
<evidence type="ECO:0000256" key="4">
    <source>
        <dbReference type="ARBA" id="ARBA00022691"/>
    </source>
</evidence>
<proteinExistence type="inferred from homology"/>
<dbReference type="CDD" id="cd18098">
    <property type="entry name" value="SpoU-like"/>
    <property type="match status" value="1"/>
</dbReference>
<dbReference type="EMBL" id="BLLK01000060">
    <property type="protein sequence ID" value="GFH58120.1"/>
    <property type="molecule type" value="Genomic_DNA"/>
</dbReference>